<dbReference type="InterPro" id="IPR037171">
    <property type="entry name" value="NagB/RpiA_transferase-like"/>
</dbReference>
<evidence type="ECO:0000313" key="5">
    <source>
        <dbReference type="EMBL" id="GGM98054.1"/>
    </source>
</evidence>
<dbReference type="RefSeq" id="WP_189262120.1">
    <property type="nucleotide sequence ID" value="NZ_BMML01000003.1"/>
</dbReference>
<evidence type="ECO:0000259" key="3">
    <source>
        <dbReference type="Pfam" id="PF02550"/>
    </source>
</evidence>
<gene>
    <name evidence="5" type="primary">cat2</name>
    <name evidence="5" type="ORF">GCM10011578_018750</name>
</gene>
<dbReference type="InterPro" id="IPR003702">
    <property type="entry name" value="ActCoA_hydro_N"/>
</dbReference>
<organism evidence="5 6">
    <name type="scientific">Streptomyces fuscichromogenes</name>
    <dbReference type="NCBI Taxonomy" id="1324013"/>
    <lineage>
        <taxon>Bacteria</taxon>
        <taxon>Bacillati</taxon>
        <taxon>Actinomycetota</taxon>
        <taxon>Actinomycetes</taxon>
        <taxon>Kitasatosporales</taxon>
        <taxon>Streptomycetaceae</taxon>
        <taxon>Streptomyces</taxon>
    </lineage>
</organism>
<dbReference type="Gene3D" id="3.40.1080.20">
    <property type="entry name" value="Acetyl-CoA hydrolase/transferase C-terminal domain"/>
    <property type="match status" value="1"/>
</dbReference>
<dbReference type="Gene3D" id="3.30.750.70">
    <property type="entry name" value="4-hydroxybutyrate coenzyme like domains"/>
    <property type="match status" value="1"/>
</dbReference>
<dbReference type="InterPro" id="IPR026888">
    <property type="entry name" value="AcetylCoA_hyd_C"/>
</dbReference>
<proteinExistence type="inferred from homology"/>
<dbReference type="GO" id="GO:0006083">
    <property type="term" value="P:acetate metabolic process"/>
    <property type="evidence" value="ECO:0007669"/>
    <property type="project" value="InterPro"/>
</dbReference>
<sequence length="418" mass="43153">MKTSTSAATVARIPAGATVVVAPACGTPTSLLATLADEAGPRGVTLLAGLLLDPEVLLPALDRGALRLRTWHPTAALAHQLDQGTAEYIPLRASAVPSQLRAWSPDVAMVRVSPPDRHGWCSLGASAGYARAALATAGTRIAEIDPAVPHTFGDTPVHLSCFDAVTESTTPMPVHPPARQTEVTRAIAGHVLELLPSKPTLQLGIGTVPEALLGALADAELGGLRFVGMGSDGMADLFERGLLDLDLGRAGPAISTPDILGTRRVMDFADGNPAVGVFESATAHTPALLAHHDRLVSVNSAIEVDVSGQVNAELVRGRRISGVGGSIDFVEAATHSPGGLRIIALPSTTPDGTTSRIVARLAESTPTSLPKAMVDVVVTEHGVARLAGLSMRERAESLANIAAPQHRETIAAGKADLR</sequence>
<feature type="domain" description="Acetyl-CoA hydrolase/transferase C-terminal" evidence="4">
    <location>
        <begin position="261"/>
        <end position="410"/>
    </location>
</feature>
<evidence type="ECO:0000256" key="1">
    <source>
        <dbReference type="ARBA" id="ARBA00009632"/>
    </source>
</evidence>
<dbReference type="Pfam" id="PF02550">
    <property type="entry name" value="AcetylCoA_hydro"/>
    <property type="match status" value="1"/>
</dbReference>
<accession>A0A918CQ30</accession>
<dbReference type="PANTHER" id="PTHR21432">
    <property type="entry name" value="ACETYL-COA HYDROLASE-RELATED"/>
    <property type="match status" value="1"/>
</dbReference>
<dbReference type="Gene3D" id="3.40.1080.10">
    <property type="entry name" value="Glutaconate Coenzyme A-transferase"/>
    <property type="match status" value="1"/>
</dbReference>
<comment type="caution">
    <text evidence="5">The sequence shown here is derived from an EMBL/GenBank/DDBJ whole genome shotgun (WGS) entry which is preliminary data.</text>
</comment>
<dbReference type="AlphaFoldDB" id="A0A918CQ30"/>
<dbReference type="InterPro" id="IPR038460">
    <property type="entry name" value="AcetylCoA_hyd_C_sf"/>
</dbReference>
<dbReference type="SUPFAM" id="SSF100950">
    <property type="entry name" value="NagB/RpiA/CoA transferase-like"/>
    <property type="match status" value="2"/>
</dbReference>
<evidence type="ECO:0000256" key="2">
    <source>
        <dbReference type="ARBA" id="ARBA00022679"/>
    </source>
</evidence>
<evidence type="ECO:0000313" key="6">
    <source>
        <dbReference type="Proteomes" id="UP000653411"/>
    </source>
</evidence>
<name>A0A918CQ30_9ACTN</name>
<dbReference type="InterPro" id="IPR046433">
    <property type="entry name" value="ActCoA_hydro"/>
</dbReference>
<comment type="similarity">
    <text evidence="1">Belongs to the acetyl-CoA hydrolase/transferase family.</text>
</comment>
<reference evidence="5" key="1">
    <citation type="journal article" date="2014" name="Int. J. Syst. Evol. Microbiol.">
        <title>Complete genome sequence of Corynebacterium casei LMG S-19264T (=DSM 44701T), isolated from a smear-ripened cheese.</title>
        <authorList>
            <consortium name="US DOE Joint Genome Institute (JGI-PGF)"/>
            <person name="Walter F."/>
            <person name="Albersmeier A."/>
            <person name="Kalinowski J."/>
            <person name="Ruckert C."/>
        </authorList>
    </citation>
    <scope>NUCLEOTIDE SEQUENCE</scope>
    <source>
        <strain evidence="5">CGMCC 4.7110</strain>
    </source>
</reference>
<dbReference type="Proteomes" id="UP000653411">
    <property type="component" value="Unassembled WGS sequence"/>
</dbReference>
<keyword evidence="2" id="KW-0808">Transferase</keyword>
<dbReference type="GO" id="GO:0008775">
    <property type="term" value="F:acetate CoA-transferase activity"/>
    <property type="evidence" value="ECO:0007669"/>
    <property type="project" value="InterPro"/>
</dbReference>
<feature type="domain" description="Acetyl-CoA hydrolase/transferase N-terminal" evidence="3">
    <location>
        <begin position="77"/>
        <end position="169"/>
    </location>
</feature>
<dbReference type="PANTHER" id="PTHR21432:SF20">
    <property type="entry name" value="ACETYL-COA HYDROLASE"/>
    <property type="match status" value="1"/>
</dbReference>
<protein>
    <submittedName>
        <fullName evidence="5">4-hydroxybutyrate CoA-transferase</fullName>
    </submittedName>
</protein>
<keyword evidence="6" id="KW-1185">Reference proteome</keyword>
<dbReference type="EMBL" id="BMML01000003">
    <property type="protein sequence ID" value="GGM98054.1"/>
    <property type="molecule type" value="Genomic_DNA"/>
</dbReference>
<dbReference type="Pfam" id="PF13336">
    <property type="entry name" value="AcetylCoA_hyd_C"/>
    <property type="match status" value="1"/>
</dbReference>
<reference evidence="5" key="2">
    <citation type="submission" date="2020-09" db="EMBL/GenBank/DDBJ databases">
        <authorList>
            <person name="Sun Q."/>
            <person name="Zhou Y."/>
        </authorList>
    </citation>
    <scope>NUCLEOTIDE SEQUENCE</scope>
    <source>
        <strain evidence="5">CGMCC 4.7110</strain>
    </source>
</reference>
<evidence type="ECO:0000259" key="4">
    <source>
        <dbReference type="Pfam" id="PF13336"/>
    </source>
</evidence>